<dbReference type="GO" id="GO:0005886">
    <property type="term" value="C:plasma membrane"/>
    <property type="evidence" value="ECO:0007669"/>
    <property type="project" value="UniProtKB-SubCell"/>
</dbReference>
<organism evidence="9 11">
    <name type="scientific">Dialister pneumosintes</name>
    <dbReference type="NCBI Taxonomy" id="39950"/>
    <lineage>
        <taxon>Bacteria</taxon>
        <taxon>Bacillati</taxon>
        <taxon>Bacillota</taxon>
        <taxon>Negativicutes</taxon>
        <taxon>Veillonellales</taxon>
        <taxon>Veillonellaceae</taxon>
        <taxon>Dialister</taxon>
    </lineage>
</organism>
<comment type="subcellular location">
    <subcellularLocation>
        <location evidence="1">Cell membrane</location>
        <topology evidence="1">Multi-pass membrane protein</topology>
    </subcellularLocation>
</comment>
<dbReference type="STRING" id="39950.BCB69_04740"/>
<dbReference type="RefSeq" id="WP_069177159.1">
    <property type="nucleotide sequence ID" value="NZ_QWKU01000001.1"/>
</dbReference>
<feature type="transmembrane region" description="Helical" evidence="7">
    <location>
        <begin position="135"/>
        <end position="157"/>
    </location>
</feature>
<evidence type="ECO:0000256" key="6">
    <source>
        <dbReference type="ARBA" id="ARBA00023136"/>
    </source>
</evidence>
<reference evidence="10 12" key="3">
    <citation type="submission" date="2018-08" db="EMBL/GenBank/DDBJ databases">
        <title>Draft genome sequence of Dialister pneumosintes KCOM 1685.</title>
        <authorList>
            <person name="Kook J.-K."/>
            <person name="Park S.-N."/>
            <person name="Lim Y.K."/>
        </authorList>
    </citation>
    <scope>NUCLEOTIDE SEQUENCE [LARGE SCALE GENOMIC DNA]</scope>
    <source>
        <strain evidence="10 12">KCOM 1685</strain>
    </source>
</reference>
<feature type="domain" description="VTT" evidence="8">
    <location>
        <begin position="29"/>
        <end position="155"/>
    </location>
</feature>
<keyword evidence="6 7" id="KW-0472">Membrane</keyword>
<dbReference type="InterPro" id="IPR051311">
    <property type="entry name" value="DedA_domain"/>
</dbReference>
<comment type="similarity">
    <text evidence="2">Belongs to the DedA family.</text>
</comment>
<evidence type="ECO:0000313" key="9">
    <source>
        <dbReference type="EMBL" id="AOH39316.1"/>
    </source>
</evidence>
<dbReference type="Proteomes" id="UP000266262">
    <property type="component" value="Unassembled WGS sequence"/>
</dbReference>
<evidence type="ECO:0000256" key="1">
    <source>
        <dbReference type="ARBA" id="ARBA00004651"/>
    </source>
</evidence>
<dbReference type="AlphaFoldDB" id="A0A1B3WEB5"/>
<feature type="transmembrane region" description="Helical" evidence="7">
    <location>
        <begin position="12"/>
        <end position="43"/>
    </location>
</feature>
<evidence type="ECO:0000259" key="8">
    <source>
        <dbReference type="Pfam" id="PF09335"/>
    </source>
</evidence>
<dbReference type="Proteomes" id="UP000094757">
    <property type="component" value="Chromosome"/>
</dbReference>
<protein>
    <submittedName>
        <fullName evidence="9">Alkaline phosphatase</fullName>
    </submittedName>
    <submittedName>
        <fullName evidence="10">DedA family protein</fullName>
    </submittedName>
</protein>
<reference evidence="9" key="1">
    <citation type="submission" date="2016-08" db="EMBL/GenBank/DDBJ databases">
        <authorList>
            <person name="Seilhamer J.J."/>
        </authorList>
    </citation>
    <scope>NUCLEOTIDE SEQUENCE [LARGE SCALE GENOMIC DNA]</scope>
    <source>
        <strain evidence="9">F0677</strain>
    </source>
</reference>
<name>A0A1B3WEB5_9FIRM</name>
<accession>A0A1B3WEB5</accession>
<dbReference type="Pfam" id="PF09335">
    <property type="entry name" value="VTT_dom"/>
    <property type="match status" value="1"/>
</dbReference>
<dbReference type="PANTHER" id="PTHR42709">
    <property type="entry name" value="ALKALINE PHOSPHATASE LIKE PROTEIN"/>
    <property type="match status" value="1"/>
</dbReference>
<dbReference type="OrthoDB" id="9813426at2"/>
<dbReference type="InterPro" id="IPR032816">
    <property type="entry name" value="VTT_dom"/>
</dbReference>
<dbReference type="PANTHER" id="PTHR42709:SF6">
    <property type="entry name" value="UNDECAPRENYL PHOSPHATE TRANSPORTER A"/>
    <property type="match status" value="1"/>
</dbReference>
<reference evidence="11" key="2">
    <citation type="submission" date="2016-08" db="EMBL/GenBank/DDBJ databases">
        <authorList>
            <person name="Holder M.E."/>
            <person name="Ajami N.J."/>
            <person name="Petrosino J.F."/>
        </authorList>
    </citation>
    <scope>NUCLEOTIDE SEQUENCE [LARGE SCALE GENOMIC DNA]</scope>
    <source>
        <strain evidence="11">F0677</strain>
    </source>
</reference>
<evidence type="ECO:0000256" key="4">
    <source>
        <dbReference type="ARBA" id="ARBA00022692"/>
    </source>
</evidence>
<evidence type="ECO:0000256" key="7">
    <source>
        <dbReference type="SAM" id="Phobius"/>
    </source>
</evidence>
<evidence type="ECO:0000256" key="2">
    <source>
        <dbReference type="ARBA" id="ARBA00010792"/>
    </source>
</evidence>
<keyword evidence="5 7" id="KW-1133">Transmembrane helix</keyword>
<evidence type="ECO:0000313" key="10">
    <source>
        <dbReference type="EMBL" id="RID94788.1"/>
    </source>
</evidence>
<sequence>MELITLFLTEWGYLALFILMALENMNIPIPSEIILGFAGFLVYKQIFSFIPTIIIGTIAGIVGSLLSYWLGYKGGRAILLKYSTTQNLTTKKLVAANSWFQKYGGIAVFTGRLLPGIRTFISLPAGIARYDLSKFIILSLFGTIPWTLFLVYLGVMLGENWHILLNWKLEILIASILLVLFIFIVFYLFKKK</sequence>
<dbReference type="KEGG" id="dpn:BCB69_04740"/>
<proteinExistence type="inferred from homology"/>
<keyword evidence="3" id="KW-1003">Cell membrane</keyword>
<evidence type="ECO:0000313" key="11">
    <source>
        <dbReference type="Proteomes" id="UP000094757"/>
    </source>
</evidence>
<keyword evidence="4 7" id="KW-0812">Transmembrane</keyword>
<dbReference type="EMBL" id="CP017037">
    <property type="protein sequence ID" value="AOH39316.1"/>
    <property type="molecule type" value="Genomic_DNA"/>
</dbReference>
<feature type="transmembrane region" description="Helical" evidence="7">
    <location>
        <begin position="49"/>
        <end position="71"/>
    </location>
</feature>
<evidence type="ECO:0000313" key="12">
    <source>
        <dbReference type="Proteomes" id="UP000266262"/>
    </source>
</evidence>
<evidence type="ECO:0000256" key="3">
    <source>
        <dbReference type="ARBA" id="ARBA00022475"/>
    </source>
</evidence>
<gene>
    <name evidence="9" type="ORF">BCB69_04740</name>
    <name evidence="10" type="ORF">DX915_04660</name>
</gene>
<feature type="transmembrane region" description="Helical" evidence="7">
    <location>
        <begin position="169"/>
        <end position="189"/>
    </location>
</feature>
<dbReference type="EMBL" id="QWKU01000001">
    <property type="protein sequence ID" value="RID94788.1"/>
    <property type="molecule type" value="Genomic_DNA"/>
</dbReference>
<evidence type="ECO:0000256" key="5">
    <source>
        <dbReference type="ARBA" id="ARBA00022989"/>
    </source>
</evidence>
<keyword evidence="12" id="KW-1185">Reference proteome</keyword>